<evidence type="ECO:0000259" key="2">
    <source>
        <dbReference type="Pfam" id="PF13676"/>
    </source>
</evidence>
<feature type="compositionally biased region" description="Low complexity" evidence="1">
    <location>
        <begin position="189"/>
        <end position="199"/>
    </location>
</feature>
<name>A0A7X5XAX9_STRMQ</name>
<dbReference type="Proteomes" id="UP000536624">
    <property type="component" value="Unassembled WGS sequence"/>
</dbReference>
<dbReference type="Gene3D" id="3.40.50.10140">
    <property type="entry name" value="Toll/interleukin-1 receptor homology (TIR) domain"/>
    <property type="match status" value="1"/>
</dbReference>
<dbReference type="InterPro" id="IPR035897">
    <property type="entry name" value="Toll_tir_struct_dom_sf"/>
</dbReference>
<reference evidence="3 4" key="1">
    <citation type="submission" date="2020-02" db="EMBL/GenBank/DDBJ databases">
        <title>Streptomyces malaysiensis DSM14702 (JHCC583434, PFL_A843) Genome sequencing and assembly.</title>
        <authorList>
            <person name="Samborskyy M."/>
        </authorList>
    </citation>
    <scope>NUCLEOTIDE SEQUENCE [LARGE SCALE GENOMIC DNA]</scope>
    <source>
        <strain evidence="3 4">DSM 14702</strain>
    </source>
</reference>
<dbReference type="Pfam" id="PF13676">
    <property type="entry name" value="TIR_2"/>
    <property type="match status" value="1"/>
</dbReference>
<dbReference type="EMBL" id="JAALLH010000002">
    <property type="protein sequence ID" value="NIY69867.1"/>
    <property type="molecule type" value="Genomic_DNA"/>
</dbReference>
<dbReference type="GO" id="GO:0007165">
    <property type="term" value="P:signal transduction"/>
    <property type="evidence" value="ECO:0007669"/>
    <property type="project" value="InterPro"/>
</dbReference>
<proteinExistence type="predicted"/>
<gene>
    <name evidence="3" type="ORF">SMALB_7998</name>
</gene>
<evidence type="ECO:0000256" key="1">
    <source>
        <dbReference type="SAM" id="MobiDB-lite"/>
    </source>
</evidence>
<feature type="region of interest" description="Disordered" evidence="1">
    <location>
        <begin position="158"/>
        <end position="251"/>
    </location>
</feature>
<evidence type="ECO:0000313" key="3">
    <source>
        <dbReference type="EMBL" id="NIY69867.1"/>
    </source>
</evidence>
<feature type="compositionally biased region" description="Basic and acidic residues" evidence="1">
    <location>
        <begin position="242"/>
        <end position="251"/>
    </location>
</feature>
<evidence type="ECO:0000313" key="4">
    <source>
        <dbReference type="Proteomes" id="UP000536624"/>
    </source>
</evidence>
<protein>
    <recommendedName>
        <fullName evidence="2">TIR domain-containing protein</fullName>
    </recommendedName>
</protein>
<comment type="caution">
    <text evidence="3">The sequence shown here is derived from an EMBL/GenBank/DDBJ whole genome shotgun (WGS) entry which is preliminary data.</text>
</comment>
<dbReference type="InterPro" id="IPR000157">
    <property type="entry name" value="TIR_dom"/>
</dbReference>
<feature type="compositionally biased region" description="Basic and acidic residues" evidence="1">
    <location>
        <begin position="161"/>
        <end position="172"/>
    </location>
</feature>
<feature type="compositionally biased region" description="Polar residues" evidence="1">
    <location>
        <begin position="175"/>
        <end position="185"/>
    </location>
</feature>
<organism evidence="3 4">
    <name type="scientific">Streptomyces malaysiensis</name>
    <dbReference type="NCBI Taxonomy" id="92644"/>
    <lineage>
        <taxon>Bacteria</taxon>
        <taxon>Bacillati</taxon>
        <taxon>Actinomycetota</taxon>
        <taxon>Actinomycetes</taxon>
        <taxon>Kitasatosporales</taxon>
        <taxon>Streptomycetaceae</taxon>
        <taxon>Streptomyces</taxon>
        <taxon>Streptomyces violaceusniger group</taxon>
    </lineage>
</organism>
<feature type="domain" description="TIR" evidence="2">
    <location>
        <begin position="4"/>
        <end position="118"/>
    </location>
</feature>
<dbReference type="AlphaFoldDB" id="A0A7X5XAX9"/>
<accession>A0A7X5XAX9</accession>
<dbReference type="RefSeq" id="WP_167504937.1">
    <property type="nucleotide sequence ID" value="NZ_JAALLH010000002.1"/>
</dbReference>
<sequence>MEEVFLNYRTKDGKEVAYIFDEKLSARFGSENVFRATKSIDAGADYGETMLGRVRRSSVLLALIGDAWLDAPDRKRPGRRALNDPQDWVRREIEEAFAHGVLVVPVLLGRGMEQLEPRRLPKSLAALAECQYERFSLRSPDTDIKRLGDRLVRQVPTLAALDRKPPARKDADATDQPTGGVHNTGQSGGINTLNGTLGTFIQDSHGPLHTGSGPQHAPQFQGENTNYIARDNHGGVHFGPAQRRDKDENER</sequence>